<feature type="transmembrane region" description="Helical" evidence="3">
    <location>
        <begin position="94"/>
        <end position="116"/>
    </location>
</feature>
<comment type="caution">
    <text evidence="4">The sequence shown here is derived from an EMBL/GenBank/DDBJ whole genome shotgun (WGS) entry which is preliminary data.</text>
</comment>
<feature type="transmembrane region" description="Helical" evidence="3">
    <location>
        <begin position="184"/>
        <end position="206"/>
    </location>
</feature>
<dbReference type="Proteomes" id="UP000533476">
    <property type="component" value="Unassembled WGS sequence"/>
</dbReference>
<evidence type="ECO:0000256" key="1">
    <source>
        <dbReference type="ARBA" id="ARBA00005278"/>
    </source>
</evidence>
<comment type="similarity">
    <text evidence="1">Belongs to the GerABKA family.</text>
</comment>
<dbReference type="GO" id="GO:0009847">
    <property type="term" value="P:spore germination"/>
    <property type="evidence" value="ECO:0007669"/>
    <property type="project" value="InterPro"/>
</dbReference>
<evidence type="ECO:0000313" key="4">
    <source>
        <dbReference type="EMBL" id="NMP23193.1"/>
    </source>
</evidence>
<sequence length="298" mass="31996">MSEIKGRLQRINIDGVLESNYLVEIMRSDKWTVYPTVLRTDRPDRVAAALLEGRAAIVIDGTPMAVIAPATLSMLMTSASDYYQNWLVASLLRVVRYIALLASVLLPALYVALTTYHQEAIPTPLLITMAAARSNVPLPSVGEVVLLMVMFDIIREAGSRVPSGVGSALTIGGTLVVGDAAVRAGIISSPIIIVVAGIVIAVFAIPDYDLAQAIRFTTYPMIIAAAILGMYGILFVSIALALHVASLESFGVPYLSPGAPSRPSEYKDFVMRAPWFRQKLRPASTAYPDPLRQGPGSP</sequence>
<organism evidence="4 5">
    <name type="scientific">Sulfobacillus harzensis</name>
    <dbReference type="NCBI Taxonomy" id="2729629"/>
    <lineage>
        <taxon>Bacteria</taxon>
        <taxon>Bacillati</taxon>
        <taxon>Bacillota</taxon>
        <taxon>Clostridia</taxon>
        <taxon>Eubacteriales</taxon>
        <taxon>Clostridiales Family XVII. Incertae Sedis</taxon>
        <taxon>Sulfobacillus</taxon>
    </lineage>
</organism>
<evidence type="ECO:0000313" key="5">
    <source>
        <dbReference type="Proteomes" id="UP000533476"/>
    </source>
</evidence>
<keyword evidence="3" id="KW-0812">Transmembrane</keyword>
<protein>
    <submittedName>
        <fullName evidence="4">Spore germination protein</fullName>
    </submittedName>
</protein>
<dbReference type="RefSeq" id="WP_169100253.1">
    <property type="nucleotide sequence ID" value="NZ_JABBVZ010000043.1"/>
</dbReference>
<evidence type="ECO:0000256" key="3">
    <source>
        <dbReference type="SAM" id="Phobius"/>
    </source>
</evidence>
<dbReference type="Pfam" id="PF03323">
    <property type="entry name" value="GerA"/>
    <property type="match status" value="1"/>
</dbReference>
<gene>
    <name evidence="4" type="ORF">HIJ39_12680</name>
</gene>
<name>A0A7Y0Q2H4_9FIRM</name>
<dbReference type="InterPro" id="IPR050768">
    <property type="entry name" value="UPF0353/GerABKA_families"/>
</dbReference>
<dbReference type="PANTHER" id="PTHR22550:SF5">
    <property type="entry name" value="LEUCINE ZIPPER PROTEIN 4"/>
    <property type="match status" value="1"/>
</dbReference>
<reference evidence="4 5" key="1">
    <citation type="submission" date="2020-04" db="EMBL/GenBank/DDBJ databases">
        <authorList>
            <person name="Zhang R."/>
            <person name="Schippers A."/>
        </authorList>
    </citation>
    <scope>NUCLEOTIDE SEQUENCE [LARGE SCALE GENOMIC DNA]</scope>
    <source>
        <strain evidence="4 5">DSM 109850</strain>
    </source>
</reference>
<evidence type="ECO:0000256" key="2">
    <source>
        <dbReference type="ARBA" id="ARBA00023136"/>
    </source>
</evidence>
<proteinExistence type="inferred from homology"/>
<keyword evidence="5" id="KW-1185">Reference proteome</keyword>
<keyword evidence="3" id="KW-1133">Transmembrane helix</keyword>
<dbReference type="AlphaFoldDB" id="A0A7Y0Q2H4"/>
<dbReference type="InterPro" id="IPR004995">
    <property type="entry name" value="Spore_Ger"/>
</dbReference>
<accession>A0A7Y0Q2H4</accession>
<dbReference type="EMBL" id="JABBVZ010000043">
    <property type="protein sequence ID" value="NMP23193.1"/>
    <property type="molecule type" value="Genomic_DNA"/>
</dbReference>
<keyword evidence="2 3" id="KW-0472">Membrane</keyword>
<dbReference type="GO" id="GO:0016020">
    <property type="term" value="C:membrane"/>
    <property type="evidence" value="ECO:0007669"/>
    <property type="project" value="InterPro"/>
</dbReference>
<dbReference type="PANTHER" id="PTHR22550">
    <property type="entry name" value="SPORE GERMINATION PROTEIN"/>
    <property type="match status" value="1"/>
</dbReference>
<feature type="transmembrane region" description="Helical" evidence="3">
    <location>
        <begin position="218"/>
        <end position="245"/>
    </location>
</feature>